<feature type="region of interest" description="Disordered" evidence="1">
    <location>
        <begin position="84"/>
        <end position="167"/>
    </location>
</feature>
<feature type="compositionally biased region" description="Polar residues" evidence="1">
    <location>
        <begin position="123"/>
        <end position="145"/>
    </location>
</feature>
<dbReference type="VEuPathDB" id="FungiDB:HpaG807295"/>
<evidence type="ECO:0000313" key="3">
    <source>
        <dbReference type="Proteomes" id="UP000011713"/>
    </source>
</evidence>
<dbReference type="EnsemblProtists" id="HpaT807295">
    <property type="protein sequence ID" value="HpaP807295"/>
    <property type="gene ID" value="HpaG807295"/>
</dbReference>
<reference evidence="3" key="1">
    <citation type="journal article" date="2010" name="Science">
        <title>Signatures of adaptation to obligate biotrophy in the Hyaloperonospora arabidopsidis genome.</title>
        <authorList>
            <person name="Baxter L."/>
            <person name="Tripathy S."/>
            <person name="Ishaque N."/>
            <person name="Boot N."/>
            <person name="Cabral A."/>
            <person name="Kemen E."/>
            <person name="Thines M."/>
            <person name="Ah-Fong A."/>
            <person name="Anderson R."/>
            <person name="Badejoko W."/>
            <person name="Bittner-Eddy P."/>
            <person name="Boore J.L."/>
            <person name="Chibucos M.C."/>
            <person name="Coates M."/>
            <person name="Dehal P."/>
            <person name="Delehaunty K."/>
            <person name="Dong S."/>
            <person name="Downton P."/>
            <person name="Dumas B."/>
            <person name="Fabro G."/>
            <person name="Fronick C."/>
            <person name="Fuerstenberg S.I."/>
            <person name="Fulton L."/>
            <person name="Gaulin E."/>
            <person name="Govers F."/>
            <person name="Hughes L."/>
            <person name="Humphray S."/>
            <person name="Jiang R.H."/>
            <person name="Judelson H."/>
            <person name="Kamoun S."/>
            <person name="Kyung K."/>
            <person name="Meijer H."/>
            <person name="Minx P."/>
            <person name="Morris P."/>
            <person name="Nelson J."/>
            <person name="Phuntumart V."/>
            <person name="Qutob D."/>
            <person name="Rehmany A."/>
            <person name="Rougon-Cardoso A."/>
            <person name="Ryden P."/>
            <person name="Torto-Alalibo T."/>
            <person name="Studholme D."/>
            <person name="Wang Y."/>
            <person name="Win J."/>
            <person name="Wood J."/>
            <person name="Clifton S.W."/>
            <person name="Rogers J."/>
            <person name="Van den Ackerveken G."/>
            <person name="Jones J.D."/>
            <person name="McDowell J.M."/>
            <person name="Beynon J."/>
            <person name="Tyler B.M."/>
        </authorList>
    </citation>
    <scope>NUCLEOTIDE SEQUENCE [LARGE SCALE GENOMIC DNA]</scope>
    <source>
        <strain evidence="3">Emoy2</strain>
    </source>
</reference>
<keyword evidence="3" id="KW-1185">Reference proteome</keyword>
<evidence type="ECO:0000256" key="1">
    <source>
        <dbReference type="SAM" id="MobiDB-lite"/>
    </source>
</evidence>
<dbReference type="InParanoid" id="M4BLL0"/>
<dbReference type="Proteomes" id="UP000011713">
    <property type="component" value="Unassembled WGS sequence"/>
</dbReference>
<dbReference type="AlphaFoldDB" id="M4BLL0"/>
<accession>M4BLL0</accession>
<protein>
    <submittedName>
        <fullName evidence="2">Uncharacterized protein</fullName>
    </submittedName>
</protein>
<sequence length="219" mass="24625">MPGIPEERGIDAGRGNVPPIRPGFVGDGHGICEPTSYLSGIWASFLHGCSQRIDENFDRIDLSRAGPDEFRGPNRDKIFRGDVDEFRRDDPNEFGRNGLDEFRRDDPNEFGRNGLDEFRRANTDNLNIPSTGELNRPVTNSSPGSISFPREQPNSSETGSGTPQDRRTVLIRTATKLWMDKADDDLHPIILLEEETLVAWMMRSMILPSSPVFLVYTHP</sequence>
<proteinExistence type="predicted"/>
<name>M4BLL0_HYAAE</name>
<feature type="compositionally biased region" description="Basic and acidic residues" evidence="1">
    <location>
        <begin position="84"/>
        <end position="122"/>
    </location>
</feature>
<dbReference type="HOGENOM" id="CLU_1263660_0_0_1"/>
<feature type="compositionally biased region" description="Polar residues" evidence="1">
    <location>
        <begin position="152"/>
        <end position="163"/>
    </location>
</feature>
<dbReference type="EMBL" id="JH598389">
    <property type="status" value="NOT_ANNOTATED_CDS"/>
    <property type="molecule type" value="Genomic_DNA"/>
</dbReference>
<organism evidence="2 3">
    <name type="scientific">Hyaloperonospora arabidopsidis (strain Emoy2)</name>
    <name type="common">Downy mildew agent</name>
    <name type="synonym">Peronospora arabidopsidis</name>
    <dbReference type="NCBI Taxonomy" id="559515"/>
    <lineage>
        <taxon>Eukaryota</taxon>
        <taxon>Sar</taxon>
        <taxon>Stramenopiles</taxon>
        <taxon>Oomycota</taxon>
        <taxon>Peronosporomycetes</taxon>
        <taxon>Peronosporales</taxon>
        <taxon>Peronosporaceae</taxon>
        <taxon>Hyaloperonospora</taxon>
    </lineage>
</organism>
<evidence type="ECO:0000313" key="2">
    <source>
        <dbReference type="EnsemblProtists" id="HpaP807295"/>
    </source>
</evidence>
<reference evidence="2" key="2">
    <citation type="submission" date="2015-06" db="UniProtKB">
        <authorList>
            <consortium name="EnsemblProtists"/>
        </authorList>
    </citation>
    <scope>IDENTIFICATION</scope>
    <source>
        <strain evidence="2">Emoy2</strain>
    </source>
</reference>